<dbReference type="EMBL" id="CP036287">
    <property type="protein sequence ID" value="QDU67680.1"/>
    <property type="molecule type" value="Genomic_DNA"/>
</dbReference>
<dbReference type="KEGG" id="pbap:Pla133_27680"/>
<accession>A0A518BL25</accession>
<reference evidence="1 2" key="1">
    <citation type="submission" date="2019-02" db="EMBL/GenBank/DDBJ databases">
        <title>Deep-cultivation of Planctomycetes and their phenomic and genomic characterization uncovers novel biology.</title>
        <authorList>
            <person name="Wiegand S."/>
            <person name="Jogler M."/>
            <person name="Boedeker C."/>
            <person name="Pinto D."/>
            <person name="Vollmers J."/>
            <person name="Rivas-Marin E."/>
            <person name="Kohn T."/>
            <person name="Peeters S.H."/>
            <person name="Heuer A."/>
            <person name="Rast P."/>
            <person name="Oberbeckmann S."/>
            <person name="Bunk B."/>
            <person name="Jeske O."/>
            <person name="Meyerdierks A."/>
            <person name="Storesund J.E."/>
            <person name="Kallscheuer N."/>
            <person name="Luecker S."/>
            <person name="Lage O.M."/>
            <person name="Pohl T."/>
            <person name="Merkel B.J."/>
            <person name="Hornburger P."/>
            <person name="Mueller R.-W."/>
            <person name="Bruemmer F."/>
            <person name="Labrenz M."/>
            <person name="Spormann A.M."/>
            <person name="Op den Camp H."/>
            <person name="Overmann J."/>
            <person name="Amann R."/>
            <person name="Jetten M.S.M."/>
            <person name="Mascher T."/>
            <person name="Medema M.H."/>
            <person name="Devos D.P."/>
            <person name="Kaster A.-K."/>
            <person name="Ovreas L."/>
            <person name="Rohde M."/>
            <person name="Galperin M.Y."/>
            <person name="Jogler C."/>
        </authorList>
    </citation>
    <scope>NUCLEOTIDE SEQUENCE [LARGE SCALE GENOMIC DNA]</scope>
    <source>
        <strain evidence="1 2">Pla133</strain>
    </source>
</reference>
<protein>
    <submittedName>
        <fullName evidence="1">Uncharacterized protein</fullName>
    </submittedName>
</protein>
<proteinExistence type="predicted"/>
<organism evidence="1 2">
    <name type="scientific">Engelhardtia mirabilis</name>
    <dbReference type="NCBI Taxonomy" id="2528011"/>
    <lineage>
        <taxon>Bacteria</taxon>
        <taxon>Pseudomonadati</taxon>
        <taxon>Planctomycetota</taxon>
        <taxon>Planctomycetia</taxon>
        <taxon>Planctomycetia incertae sedis</taxon>
        <taxon>Engelhardtia</taxon>
    </lineage>
</organism>
<dbReference type="RefSeq" id="WP_419191506.1">
    <property type="nucleotide sequence ID" value="NZ_CP036287.1"/>
</dbReference>
<name>A0A518BL25_9BACT</name>
<dbReference type="AlphaFoldDB" id="A0A518BL25"/>
<evidence type="ECO:0000313" key="1">
    <source>
        <dbReference type="EMBL" id="QDU67680.1"/>
    </source>
</evidence>
<sequence>MNSTERELAETQKALGRTRGTLANVLGLAALFSPSPKPNTSSMVADD</sequence>
<dbReference type="Proteomes" id="UP000316921">
    <property type="component" value="Chromosome"/>
</dbReference>
<gene>
    <name evidence="1" type="ORF">Pla133_27680</name>
</gene>
<keyword evidence="2" id="KW-1185">Reference proteome</keyword>
<evidence type="ECO:0000313" key="2">
    <source>
        <dbReference type="Proteomes" id="UP000316921"/>
    </source>
</evidence>